<comment type="similarity">
    <text evidence="1">Belongs to the aldo/keto reductase family.</text>
</comment>
<name>A0A8J8NMA3_HALGN</name>
<dbReference type="PROSITE" id="PS00062">
    <property type="entry name" value="ALDOKETO_REDUCTASE_2"/>
    <property type="match status" value="1"/>
</dbReference>
<evidence type="ECO:0000259" key="7">
    <source>
        <dbReference type="Pfam" id="PF00248"/>
    </source>
</evidence>
<feature type="active site" description="Proton donor" evidence="4">
    <location>
        <position position="60"/>
    </location>
</feature>
<dbReference type="PANTHER" id="PTHR43827">
    <property type="entry name" value="2,5-DIKETO-D-GLUCONIC ACID REDUCTASE"/>
    <property type="match status" value="1"/>
</dbReference>
<dbReference type="FunFam" id="3.20.20.100:FF:000002">
    <property type="entry name" value="2,5-diketo-D-gluconic acid reductase A"/>
    <property type="match status" value="1"/>
</dbReference>
<dbReference type="GO" id="GO:0016616">
    <property type="term" value="F:oxidoreductase activity, acting on the CH-OH group of donors, NAD or NADP as acceptor"/>
    <property type="evidence" value="ECO:0007669"/>
    <property type="project" value="UniProtKB-ARBA"/>
</dbReference>
<evidence type="ECO:0000256" key="5">
    <source>
        <dbReference type="PIRSR" id="PIRSR000097-2"/>
    </source>
</evidence>
<dbReference type="InterPro" id="IPR018170">
    <property type="entry name" value="Aldo/ket_reductase_CS"/>
</dbReference>
<evidence type="ECO:0000256" key="2">
    <source>
        <dbReference type="ARBA" id="ARBA00022857"/>
    </source>
</evidence>
<dbReference type="SUPFAM" id="SSF51430">
    <property type="entry name" value="NAD(P)-linked oxidoreductase"/>
    <property type="match status" value="1"/>
</dbReference>
<keyword evidence="3" id="KW-0560">Oxidoreductase</keyword>
<keyword evidence="9" id="KW-1185">Reference proteome</keyword>
<dbReference type="InterPro" id="IPR036812">
    <property type="entry name" value="NAD(P)_OxRdtase_dom_sf"/>
</dbReference>
<dbReference type="Gene3D" id="3.20.20.100">
    <property type="entry name" value="NADP-dependent oxidoreductase domain"/>
    <property type="match status" value="1"/>
</dbReference>
<evidence type="ECO:0000256" key="6">
    <source>
        <dbReference type="PIRSR" id="PIRSR000097-3"/>
    </source>
</evidence>
<reference evidence="8" key="1">
    <citation type="submission" date="2019-06" db="EMBL/GenBank/DDBJ databases">
        <authorList>
            <person name="Zheng W."/>
        </authorList>
    </citation>
    <scope>NUCLEOTIDE SEQUENCE</scope>
    <source>
        <strain evidence="8">QDHG01</strain>
    </source>
</reference>
<dbReference type="PROSITE" id="PS00798">
    <property type="entry name" value="ALDOKETO_REDUCTASE_1"/>
    <property type="match status" value="1"/>
</dbReference>
<dbReference type="InterPro" id="IPR023210">
    <property type="entry name" value="NADP_OxRdtase_dom"/>
</dbReference>
<dbReference type="EMBL" id="RRYP01012999">
    <property type="protein sequence ID" value="TNV76766.1"/>
    <property type="molecule type" value="Genomic_DNA"/>
</dbReference>
<dbReference type="InterPro" id="IPR020471">
    <property type="entry name" value="AKR"/>
</dbReference>
<dbReference type="PIRSF" id="PIRSF000097">
    <property type="entry name" value="AKR"/>
    <property type="match status" value="1"/>
</dbReference>
<comment type="caution">
    <text evidence="8">The sequence shown here is derived from an EMBL/GenBank/DDBJ whole genome shotgun (WGS) entry which is preliminary data.</text>
</comment>
<protein>
    <recommendedName>
        <fullName evidence="7">NADP-dependent oxidoreductase domain-containing protein</fullName>
    </recommendedName>
</protein>
<sequence length="296" mass="33275">MQSTNFDHPVFTETFTLSDGNKIPFVGMGTWRMTDSDVLTSAIDAALEAGYRHFDCAELYENEEIIGKALAQGMAKYGVKREELWLTSKVPHYSMEYDAAKECIDNSVRQLTQSEDGYLDLVLIHWPTSIIVEAGLENRLTIWKALQEKQAVGKVKSIGVSNFTAKHIQEFLDKGITPTLNQIEIHPLYQEMETIKLCQAHNIALTAYAPLAISDEKLLKNPIILGLSEKYGRKSGQIVLRWATQRGFIVIPKSSQKDHLIENLRIGGFALTPEEVEAVNGLNCGYKTDWDPKDEL</sequence>
<dbReference type="Proteomes" id="UP000785679">
    <property type="component" value="Unassembled WGS sequence"/>
</dbReference>
<evidence type="ECO:0000256" key="4">
    <source>
        <dbReference type="PIRSR" id="PIRSR000097-1"/>
    </source>
</evidence>
<feature type="domain" description="NADP-dependent oxidoreductase" evidence="7">
    <location>
        <begin position="27"/>
        <end position="282"/>
    </location>
</feature>
<evidence type="ECO:0000256" key="3">
    <source>
        <dbReference type="ARBA" id="ARBA00023002"/>
    </source>
</evidence>
<dbReference type="Pfam" id="PF00248">
    <property type="entry name" value="Aldo_ket_red"/>
    <property type="match status" value="1"/>
</dbReference>
<dbReference type="CDD" id="cd19071">
    <property type="entry name" value="AKR_AKR1-5-like"/>
    <property type="match status" value="1"/>
</dbReference>
<evidence type="ECO:0000313" key="8">
    <source>
        <dbReference type="EMBL" id="TNV76766.1"/>
    </source>
</evidence>
<evidence type="ECO:0000313" key="9">
    <source>
        <dbReference type="Proteomes" id="UP000785679"/>
    </source>
</evidence>
<gene>
    <name evidence="8" type="ORF">FGO68_gene9067</name>
</gene>
<accession>A0A8J8NMA3</accession>
<feature type="site" description="Lowers pKa of active site Tyr" evidence="6">
    <location>
        <position position="89"/>
    </location>
</feature>
<evidence type="ECO:0000256" key="1">
    <source>
        <dbReference type="ARBA" id="ARBA00007905"/>
    </source>
</evidence>
<keyword evidence="2" id="KW-0521">NADP</keyword>
<organism evidence="8 9">
    <name type="scientific">Halteria grandinella</name>
    <dbReference type="NCBI Taxonomy" id="5974"/>
    <lineage>
        <taxon>Eukaryota</taxon>
        <taxon>Sar</taxon>
        <taxon>Alveolata</taxon>
        <taxon>Ciliophora</taxon>
        <taxon>Intramacronucleata</taxon>
        <taxon>Spirotrichea</taxon>
        <taxon>Stichotrichia</taxon>
        <taxon>Sporadotrichida</taxon>
        <taxon>Halteriidae</taxon>
        <taxon>Halteria</taxon>
    </lineage>
</organism>
<proteinExistence type="inferred from homology"/>
<dbReference type="AlphaFoldDB" id="A0A8J8NMA3"/>
<dbReference type="PANTHER" id="PTHR43827:SF3">
    <property type="entry name" value="NADP-DEPENDENT OXIDOREDUCTASE DOMAIN-CONTAINING PROTEIN"/>
    <property type="match status" value="1"/>
</dbReference>
<dbReference type="PRINTS" id="PR00069">
    <property type="entry name" value="ALDKETRDTASE"/>
</dbReference>
<dbReference type="OrthoDB" id="416253at2759"/>
<feature type="binding site" evidence="5">
    <location>
        <position position="125"/>
    </location>
    <ligand>
        <name>substrate</name>
    </ligand>
</feature>